<feature type="repeat" description="TPR" evidence="3">
    <location>
        <begin position="234"/>
        <end position="267"/>
    </location>
</feature>
<dbReference type="PANTHER" id="PTHR44943">
    <property type="entry name" value="CELLULOSE SYNTHASE OPERON PROTEIN C"/>
    <property type="match status" value="1"/>
</dbReference>
<dbReference type="InterPro" id="IPR051685">
    <property type="entry name" value="Ycf3/AcsC/BcsC/TPR_MFPF"/>
</dbReference>
<keyword evidence="4" id="KW-1133">Transmembrane helix</keyword>
<comment type="caution">
    <text evidence="5">The sequence shown here is derived from an EMBL/GenBank/DDBJ whole genome shotgun (WGS) entry which is preliminary data.</text>
</comment>
<dbReference type="Pfam" id="PF00515">
    <property type="entry name" value="TPR_1"/>
    <property type="match status" value="1"/>
</dbReference>
<organism evidence="5 6">
    <name type="scientific">Paramecium octaurelia</name>
    <dbReference type="NCBI Taxonomy" id="43137"/>
    <lineage>
        <taxon>Eukaryota</taxon>
        <taxon>Sar</taxon>
        <taxon>Alveolata</taxon>
        <taxon>Ciliophora</taxon>
        <taxon>Intramacronucleata</taxon>
        <taxon>Oligohymenophorea</taxon>
        <taxon>Peniculida</taxon>
        <taxon>Parameciidae</taxon>
        <taxon>Paramecium</taxon>
    </lineage>
</organism>
<evidence type="ECO:0000256" key="3">
    <source>
        <dbReference type="PROSITE-ProRule" id="PRU00339"/>
    </source>
</evidence>
<dbReference type="Proteomes" id="UP000683925">
    <property type="component" value="Unassembled WGS sequence"/>
</dbReference>
<protein>
    <recommendedName>
        <fullName evidence="7">Tetratricopeptide repeat protein</fullName>
    </recommendedName>
</protein>
<evidence type="ECO:0000256" key="4">
    <source>
        <dbReference type="SAM" id="Phobius"/>
    </source>
</evidence>
<evidence type="ECO:0008006" key="7">
    <source>
        <dbReference type="Google" id="ProtNLM"/>
    </source>
</evidence>
<dbReference type="PANTHER" id="PTHR44943:SF4">
    <property type="entry name" value="TPR REPEAT-CONTAINING PROTEIN MJ0798"/>
    <property type="match status" value="1"/>
</dbReference>
<keyword evidence="2 3" id="KW-0802">TPR repeat</keyword>
<feature type="transmembrane region" description="Helical" evidence="4">
    <location>
        <begin position="20"/>
        <end position="46"/>
    </location>
</feature>
<evidence type="ECO:0000256" key="2">
    <source>
        <dbReference type="ARBA" id="ARBA00022803"/>
    </source>
</evidence>
<dbReference type="AlphaFoldDB" id="A0A8S1YRE2"/>
<proteinExistence type="predicted"/>
<evidence type="ECO:0000256" key="1">
    <source>
        <dbReference type="ARBA" id="ARBA00022737"/>
    </source>
</evidence>
<keyword evidence="1" id="KW-0677">Repeat</keyword>
<dbReference type="EMBL" id="CAJJDP010000177">
    <property type="protein sequence ID" value="CAD8214304.1"/>
    <property type="molecule type" value="Genomic_DNA"/>
</dbReference>
<evidence type="ECO:0000313" key="5">
    <source>
        <dbReference type="EMBL" id="CAD8214304.1"/>
    </source>
</evidence>
<accession>A0A8S1YRE2</accession>
<keyword evidence="4" id="KW-0812">Transmembrane</keyword>
<reference evidence="5" key="1">
    <citation type="submission" date="2021-01" db="EMBL/GenBank/DDBJ databases">
        <authorList>
            <consortium name="Genoscope - CEA"/>
            <person name="William W."/>
        </authorList>
    </citation>
    <scope>NUCLEOTIDE SEQUENCE</scope>
</reference>
<gene>
    <name evidence="5" type="ORF">POCTA_138.1.T1730027</name>
</gene>
<keyword evidence="4" id="KW-0472">Membrane</keyword>
<dbReference type="SMART" id="SM00028">
    <property type="entry name" value="TPR"/>
    <property type="match status" value="3"/>
</dbReference>
<keyword evidence="6" id="KW-1185">Reference proteome</keyword>
<name>A0A8S1YRE2_PAROT</name>
<dbReference type="Pfam" id="PF13181">
    <property type="entry name" value="TPR_8"/>
    <property type="match status" value="1"/>
</dbReference>
<evidence type="ECO:0000313" key="6">
    <source>
        <dbReference type="Proteomes" id="UP000683925"/>
    </source>
</evidence>
<dbReference type="OrthoDB" id="629492at2759"/>
<dbReference type="PROSITE" id="PS50005">
    <property type="entry name" value="TPR"/>
    <property type="match status" value="1"/>
</dbReference>
<dbReference type="InterPro" id="IPR019734">
    <property type="entry name" value="TPR_rpt"/>
</dbReference>
<sequence>MAYLSYLFKFLNKDNKSKLIFHFILLINLSEVLIIIFQKTIITLFIRQFCKNDEYKKIWIQHINLQVAFTNECYELIRLKNLSGLILQQYVQRLIYWDQLPQREKTGESVKNQLIIGQRINVKKLNCYKKAFSCLKKKVKINSIVQFSANDRNFGNLNLLIYNGEALQRMNRLKEDQEYSGLDYIESHENANQNDDKGRLGLHNLIAQELVNKHRFEEVLKQFDFAILKNPNNSSYYFHKANTLHRMNRFEEALEYFDLAIQQNPENPIYYHNKALTLDKMNRIQKALEYYDLAKDHNLQSCTSIIIQLKRLNLNGYENLCQYPNKLLYGRFILILSHIMHIIKVGY</sequence>